<protein>
    <recommendedName>
        <fullName evidence="7">DNA polymerase III gamma subunit domain-containing protein</fullName>
    </recommendedName>
</protein>
<evidence type="ECO:0000313" key="5">
    <source>
        <dbReference type="EnsemblMetazoa" id="CapteP207840"/>
    </source>
</evidence>
<accession>R7U6G8</accession>
<proteinExistence type="predicted"/>
<dbReference type="InterPro" id="IPR008921">
    <property type="entry name" value="DNA_pol3_clamp-load_cplx_C"/>
</dbReference>
<dbReference type="Pfam" id="PF12362">
    <property type="entry name" value="DUF3646"/>
    <property type="match status" value="1"/>
</dbReference>
<evidence type="ECO:0000313" key="6">
    <source>
        <dbReference type="Proteomes" id="UP000014760"/>
    </source>
</evidence>
<dbReference type="AlphaFoldDB" id="R7U6G8"/>
<dbReference type="InterPro" id="IPR022754">
    <property type="entry name" value="DNA_pol_III_gamma-3"/>
</dbReference>
<dbReference type="OrthoDB" id="10647042at2759"/>
<feature type="domain" description="DNA polymerase III gamma subunit" evidence="2">
    <location>
        <begin position="2"/>
        <end position="94"/>
    </location>
</feature>
<dbReference type="InterPro" id="IPR022107">
    <property type="entry name" value="DNA_pol_III_gamma/tau_C"/>
</dbReference>
<dbReference type="Pfam" id="PF12169">
    <property type="entry name" value="DNA_pol3_gamma3"/>
    <property type="match status" value="1"/>
</dbReference>
<evidence type="ECO:0000313" key="4">
    <source>
        <dbReference type="EMBL" id="ELU01920.1"/>
    </source>
</evidence>
<feature type="domain" description="DNA polymerase III subunit gamma/ tau C-terminal" evidence="3">
    <location>
        <begin position="181"/>
        <end position="292"/>
    </location>
</feature>
<dbReference type="Gene3D" id="1.20.272.10">
    <property type="match status" value="1"/>
</dbReference>
<evidence type="ECO:0000259" key="2">
    <source>
        <dbReference type="Pfam" id="PF12169"/>
    </source>
</evidence>
<evidence type="ECO:0000256" key="1">
    <source>
        <dbReference type="SAM" id="MobiDB-lite"/>
    </source>
</evidence>
<dbReference type="GO" id="GO:0003887">
    <property type="term" value="F:DNA-directed DNA polymerase activity"/>
    <property type="evidence" value="ECO:0007669"/>
    <property type="project" value="InterPro"/>
</dbReference>
<name>R7U6G8_CAPTE</name>
<dbReference type="EMBL" id="KB304575">
    <property type="protein sequence ID" value="ELU01920.1"/>
    <property type="molecule type" value="Genomic_DNA"/>
</dbReference>
<organism evidence="4">
    <name type="scientific">Capitella teleta</name>
    <name type="common">Polychaete worm</name>
    <dbReference type="NCBI Taxonomy" id="283909"/>
    <lineage>
        <taxon>Eukaryota</taxon>
        <taxon>Metazoa</taxon>
        <taxon>Spiralia</taxon>
        <taxon>Lophotrochozoa</taxon>
        <taxon>Annelida</taxon>
        <taxon>Polychaeta</taxon>
        <taxon>Sedentaria</taxon>
        <taxon>Scolecida</taxon>
        <taxon>Capitellidae</taxon>
        <taxon>Capitella</taxon>
    </lineage>
</organism>
<keyword evidence="6" id="KW-1185">Reference proteome</keyword>
<sequence length="316" mass="33713">MLLADLAQYCHLVTRLKVAGALADNEALAEAEKREAETLSGELSLGTLSRLWQMLIRGYDEVASAPKALAAAEMVLIRIAHAAQLPDPEELNRALASLQSQMAEGGGPASSAPASSASPSSDPSSALTESWAQEVLTNDDDSKGEAPKEESSKLIPLTAPASPPNETSAKETSAPSSDQLSQLEDLLALAETNRDLKAKRWLRYDIRFVSLEPGKLSVSLTEDADPALIGQLSKRLTNWTGERWVVVLAKEGGGLSLAEQENKARQDQFESIKEDANVRKLLDVFPEAKLIKLAQATASEASADNVIEMPTSAKGA</sequence>
<dbReference type="GO" id="GO:0003677">
    <property type="term" value="F:DNA binding"/>
    <property type="evidence" value="ECO:0007669"/>
    <property type="project" value="InterPro"/>
</dbReference>
<dbReference type="Proteomes" id="UP000014760">
    <property type="component" value="Unassembled WGS sequence"/>
</dbReference>
<reference evidence="4 6" key="2">
    <citation type="journal article" date="2013" name="Nature">
        <title>Insights into bilaterian evolution from three spiralian genomes.</title>
        <authorList>
            <person name="Simakov O."/>
            <person name="Marletaz F."/>
            <person name="Cho S.J."/>
            <person name="Edsinger-Gonzales E."/>
            <person name="Havlak P."/>
            <person name="Hellsten U."/>
            <person name="Kuo D.H."/>
            <person name="Larsson T."/>
            <person name="Lv J."/>
            <person name="Arendt D."/>
            <person name="Savage R."/>
            <person name="Osoegawa K."/>
            <person name="de Jong P."/>
            <person name="Grimwood J."/>
            <person name="Chapman J.A."/>
            <person name="Shapiro H."/>
            <person name="Aerts A."/>
            <person name="Otillar R.P."/>
            <person name="Terry A.Y."/>
            <person name="Boore J.L."/>
            <person name="Grigoriev I.V."/>
            <person name="Lindberg D.R."/>
            <person name="Seaver E.C."/>
            <person name="Weisblat D.A."/>
            <person name="Putnam N.H."/>
            <person name="Rokhsar D.S."/>
        </authorList>
    </citation>
    <scope>NUCLEOTIDE SEQUENCE</scope>
    <source>
        <strain evidence="4 6">I ESC-2004</strain>
    </source>
</reference>
<feature type="compositionally biased region" description="Basic and acidic residues" evidence="1">
    <location>
        <begin position="140"/>
        <end position="152"/>
    </location>
</feature>
<reference evidence="6" key="1">
    <citation type="submission" date="2012-12" db="EMBL/GenBank/DDBJ databases">
        <authorList>
            <person name="Hellsten U."/>
            <person name="Grimwood J."/>
            <person name="Chapman J.A."/>
            <person name="Shapiro H."/>
            <person name="Aerts A."/>
            <person name="Otillar R.P."/>
            <person name="Terry A.Y."/>
            <person name="Boore J.L."/>
            <person name="Simakov O."/>
            <person name="Marletaz F."/>
            <person name="Cho S.-J."/>
            <person name="Edsinger-Gonzales E."/>
            <person name="Havlak P."/>
            <person name="Kuo D.-H."/>
            <person name="Larsson T."/>
            <person name="Lv J."/>
            <person name="Arendt D."/>
            <person name="Savage R."/>
            <person name="Osoegawa K."/>
            <person name="de Jong P."/>
            <person name="Lindberg D.R."/>
            <person name="Seaver E.C."/>
            <person name="Weisblat D.A."/>
            <person name="Putnam N.H."/>
            <person name="Grigoriev I.V."/>
            <person name="Rokhsar D.S."/>
        </authorList>
    </citation>
    <scope>NUCLEOTIDE SEQUENCE</scope>
    <source>
        <strain evidence="6">I ESC-2004</strain>
    </source>
</reference>
<evidence type="ECO:0000259" key="3">
    <source>
        <dbReference type="Pfam" id="PF12362"/>
    </source>
</evidence>
<dbReference type="SUPFAM" id="SSF48019">
    <property type="entry name" value="post-AAA+ oligomerization domain-like"/>
    <property type="match status" value="1"/>
</dbReference>
<feature type="compositionally biased region" description="Low complexity" evidence="1">
    <location>
        <begin position="109"/>
        <end position="126"/>
    </location>
</feature>
<feature type="region of interest" description="Disordered" evidence="1">
    <location>
        <begin position="100"/>
        <end position="179"/>
    </location>
</feature>
<gene>
    <name evidence="4" type="ORF">CAPTEDRAFT_207840</name>
</gene>
<dbReference type="GO" id="GO:0006260">
    <property type="term" value="P:DNA replication"/>
    <property type="evidence" value="ECO:0007669"/>
    <property type="project" value="InterPro"/>
</dbReference>
<dbReference type="EMBL" id="AMQN01046484">
    <property type="status" value="NOT_ANNOTATED_CDS"/>
    <property type="molecule type" value="Genomic_DNA"/>
</dbReference>
<dbReference type="HOGENOM" id="CLU_880667_0_0_1"/>
<reference evidence="5" key="3">
    <citation type="submission" date="2015-06" db="UniProtKB">
        <authorList>
            <consortium name="EnsemblMetazoa"/>
        </authorList>
    </citation>
    <scope>IDENTIFICATION</scope>
</reference>
<evidence type="ECO:0008006" key="7">
    <source>
        <dbReference type="Google" id="ProtNLM"/>
    </source>
</evidence>
<feature type="compositionally biased region" description="Polar residues" evidence="1">
    <location>
        <begin position="164"/>
        <end position="176"/>
    </location>
</feature>
<dbReference type="EnsemblMetazoa" id="CapteT207840">
    <property type="protein sequence ID" value="CapteP207840"/>
    <property type="gene ID" value="CapteG207840"/>
</dbReference>